<dbReference type="STRING" id="1314781.A0A165EGY6"/>
<gene>
    <name evidence="4" type="ORF">EXIGLDRAFT_774176</name>
</gene>
<evidence type="ECO:0000259" key="3">
    <source>
        <dbReference type="PROSITE" id="PS50157"/>
    </source>
</evidence>
<evidence type="ECO:0000256" key="2">
    <source>
        <dbReference type="SAM" id="MobiDB-lite"/>
    </source>
</evidence>
<name>A0A165EGY6_EXIGL</name>
<dbReference type="OrthoDB" id="427030at2759"/>
<feature type="domain" description="C2H2-type" evidence="3">
    <location>
        <begin position="54"/>
        <end position="81"/>
    </location>
</feature>
<feature type="domain" description="C2H2-type" evidence="3">
    <location>
        <begin position="84"/>
        <end position="107"/>
    </location>
</feature>
<protein>
    <recommendedName>
        <fullName evidence="3">C2H2-type domain-containing protein</fullName>
    </recommendedName>
</protein>
<sequence length="360" mass="40772">MLELPPIACIEDTSDFEGYSTDEEIDELLSDTEATFNPQKSAKPVVPRTAAGAWLCPHCAKEFEHENSLKYHIPIHATSAEKKDKCRTCGNGFSNAQNQYQHERRQHKHWYCHKCRTACFGSEVECKTHEACVQCGRDCQYDDCNIKFTSVDARSSRPRATLFELLARTFTSRSTMPRAAPAKRLSESERNQPPVMHIKCNVWARRKYKMLISPCSKCRSKAWALLNFHLFGTPSPLLGHGPTKEYLACQEAYEKENQRRAALYQKKLDAERRRTYSSSSSSSGSSSIQTPTDERSNLNLTIVVPEEEEDWRANLPKLGRVLSDEEAAAYWSKKLSLCAEAATSVESFHTACEHFAGEDV</sequence>
<feature type="compositionally biased region" description="Low complexity" evidence="2">
    <location>
        <begin position="277"/>
        <end position="287"/>
    </location>
</feature>
<dbReference type="SMART" id="SM00355">
    <property type="entry name" value="ZnF_C2H2"/>
    <property type="match status" value="2"/>
</dbReference>
<dbReference type="AlphaFoldDB" id="A0A165EGY6"/>
<organism evidence="4 5">
    <name type="scientific">Exidia glandulosa HHB12029</name>
    <dbReference type="NCBI Taxonomy" id="1314781"/>
    <lineage>
        <taxon>Eukaryota</taxon>
        <taxon>Fungi</taxon>
        <taxon>Dikarya</taxon>
        <taxon>Basidiomycota</taxon>
        <taxon>Agaricomycotina</taxon>
        <taxon>Agaricomycetes</taxon>
        <taxon>Auriculariales</taxon>
        <taxon>Exidiaceae</taxon>
        <taxon>Exidia</taxon>
    </lineage>
</organism>
<evidence type="ECO:0000256" key="1">
    <source>
        <dbReference type="PROSITE-ProRule" id="PRU00042"/>
    </source>
</evidence>
<reference evidence="4 5" key="1">
    <citation type="journal article" date="2016" name="Mol. Biol. Evol.">
        <title>Comparative Genomics of Early-Diverging Mushroom-Forming Fungi Provides Insights into the Origins of Lignocellulose Decay Capabilities.</title>
        <authorList>
            <person name="Nagy L.G."/>
            <person name="Riley R."/>
            <person name="Tritt A."/>
            <person name="Adam C."/>
            <person name="Daum C."/>
            <person name="Floudas D."/>
            <person name="Sun H."/>
            <person name="Yadav J.S."/>
            <person name="Pangilinan J."/>
            <person name="Larsson K.H."/>
            <person name="Matsuura K."/>
            <person name="Barry K."/>
            <person name="Labutti K."/>
            <person name="Kuo R."/>
            <person name="Ohm R.A."/>
            <person name="Bhattacharya S.S."/>
            <person name="Shirouzu T."/>
            <person name="Yoshinaga Y."/>
            <person name="Martin F.M."/>
            <person name="Grigoriev I.V."/>
            <person name="Hibbett D.S."/>
        </authorList>
    </citation>
    <scope>NUCLEOTIDE SEQUENCE [LARGE SCALE GENOMIC DNA]</scope>
    <source>
        <strain evidence="4 5">HHB12029</strain>
    </source>
</reference>
<dbReference type="PROSITE" id="PS50157">
    <property type="entry name" value="ZINC_FINGER_C2H2_2"/>
    <property type="match status" value="2"/>
</dbReference>
<accession>A0A165EGY6</accession>
<dbReference type="Gene3D" id="3.30.160.60">
    <property type="entry name" value="Classic Zinc Finger"/>
    <property type="match status" value="1"/>
</dbReference>
<keyword evidence="1" id="KW-0479">Metal-binding</keyword>
<keyword evidence="5" id="KW-1185">Reference proteome</keyword>
<dbReference type="InterPro" id="IPR013087">
    <property type="entry name" value="Znf_C2H2_type"/>
</dbReference>
<dbReference type="PROSITE" id="PS00028">
    <property type="entry name" value="ZINC_FINGER_C2H2_1"/>
    <property type="match status" value="2"/>
</dbReference>
<dbReference type="Proteomes" id="UP000077266">
    <property type="component" value="Unassembled WGS sequence"/>
</dbReference>
<keyword evidence="1" id="KW-0863">Zinc-finger</keyword>
<dbReference type="SUPFAM" id="SSF57667">
    <property type="entry name" value="beta-beta-alpha zinc fingers"/>
    <property type="match status" value="1"/>
</dbReference>
<dbReference type="GO" id="GO:0008270">
    <property type="term" value="F:zinc ion binding"/>
    <property type="evidence" value="ECO:0007669"/>
    <property type="project" value="UniProtKB-KW"/>
</dbReference>
<dbReference type="InParanoid" id="A0A165EGY6"/>
<feature type="region of interest" description="Disordered" evidence="2">
    <location>
        <begin position="272"/>
        <end position="297"/>
    </location>
</feature>
<proteinExistence type="predicted"/>
<keyword evidence="1" id="KW-0862">Zinc</keyword>
<evidence type="ECO:0000313" key="4">
    <source>
        <dbReference type="EMBL" id="KZV86910.1"/>
    </source>
</evidence>
<dbReference type="InterPro" id="IPR036236">
    <property type="entry name" value="Znf_C2H2_sf"/>
</dbReference>
<evidence type="ECO:0000313" key="5">
    <source>
        <dbReference type="Proteomes" id="UP000077266"/>
    </source>
</evidence>
<dbReference type="EMBL" id="KV426141">
    <property type="protein sequence ID" value="KZV86910.1"/>
    <property type="molecule type" value="Genomic_DNA"/>
</dbReference>